<dbReference type="OrthoDB" id="1252246at2"/>
<keyword evidence="1" id="KW-1133">Transmembrane helix</keyword>
<evidence type="ECO:0000256" key="1">
    <source>
        <dbReference type="SAM" id="Phobius"/>
    </source>
</evidence>
<keyword evidence="1" id="KW-0812">Transmembrane</keyword>
<feature type="transmembrane region" description="Helical" evidence="1">
    <location>
        <begin position="33"/>
        <end position="50"/>
    </location>
</feature>
<protein>
    <submittedName>
        <fullName evidence="2">Uncharacterized protein</fullName>
    </submittedName>
</protein>
<name>A0A420BG73_SPHD1</name>
<comment type="caution">
    <text evidence="2">The sequence shown here is derived from an EMBL/GenBank/DDBJ whole genome shotgun (WGS) entry which is preliminary data.</text>
</comment>
<organism evidence="2 3">
    <name type="scientific">Sphingobacterium detergens</name>
    <dbReference type="NCBI Taxonomy" id="1145106"/>
    <lineage>
        <taxon>Bacteria</taxon>
        <taxon>Pseudomonadati</taxon>
        <taxon>Bacteroidota</taxon>
        <taxon>Sphingobacteriia</taxon>
        <taxon>Sphingobacteriales</taxon>
        <taxon>Sphingobacteriaceae</taxon>
        <taxon>Sphingobacterium</taxon>
    </lineage>
</organism>
<accession>A0A420BG73</accession>
<feature type="transmembrane region" description="Helical" evidence="1">
    <location>
        <begin position="9"/>
        <end position="27"/>
    </location>
</feature>
<keyword evidence="1" id="KW-0472">Membrane</keyword>
<dbReference type="EMBL" id="RAPY01000001">
    <property type="protein sequence ID" value="RKE55686.1"/>
    <property type="molecule type" value="Genomic_DNA"/>
</dbReference>
<keyword evidence="3" id="KW-1185">Reference proteome</keyword>
<evidence type="ECO:0000313" key="2">
    <source>
        <dbReference type="EMBL" id="RKE55686.1"/>
    </source>
</evidence>
<proteinExistence type="predicted"/>
<feature type="transmembrane region" description="Helical" evidence="1">
    <location>
        <begin position="112"/>
        <end position="130"/>
    </location>
</feature>
<feature type="transmembrane region" description="Helical" evidence="1">
    <location>
        <begin position="84"/>
        <end position="106"/>
    </location>
</feature>
<dbReference type="RefSeq" id="WP_120257447.1">
    <property type="nucleotide sequence ID" value="NZ_RAPY01000001.1"/>
</dbReference>
<evidence type="ECO:0000313" key="3">
    <source>
        <dbReference type="Proteomes" id="UP000286246"/>
    </source>
</evidence>
<reference evidence="2 3" key="1">
    <citation type="submission" date="2018-09" db="EMBL/GenBank/DDBJ databases">
        <title>Genomic Encyclopedia of Type Strains, Phase III (KMG-III): the genomes of soil and plant-associated and newly described type strains.</title>
        <authorList>
            <person name="Whitman W."/>
        </authorList>
    </citation>
    <scope>NUCLEOTIDE SEQUENCE [LARGE SCALE GENOMIC DNA]</scope>
    <source>
        <strain evidence="2 3">CECT 7938</strain>
    </source>
</reference>
<gene>
    <name evidence="2" type="ORF">DFQ12_0522</name>
</gene>
<dbReference type="Proteomes" id="UP000286246">
    <property type="component" value="Unassembled WGS sequence"/>
</dbReference>
<sequence length="220" mass="25186">MDSKRVYRIIGYNVLYVVGSLLLYYPFDMKSTGLSFCVVGLALINLYYFLEWKEDAKKEKFVQKYKAVHQRSLSKASINYKETYTVSSSMVAMMIFGSIICFSGIGMFYEKSIFGVFVLFIGGRFLLIPFTEKTTIKLAPNGIYMSDYQFVFISDIQEINFKRLLGKSTCKMFLKIKDPALYGLKDSHIAVPIGGDMRQVEQLIAVVKKLFSNTRISQDI</sequence>
<dbReference type="AlphaFoldDB" id="A0A420BG73"/>